<dbReference type="EMBL" id="JBFOCI010000009">
    <property type="protein sequence ID" value="MEW9808577.1"/>
    <property type="molecule type" value="Genomic_DNA"/>
</dbReference>
<dbReference type="InterPro" id="IPR036086">
    <property type="entry name" value="ParB/Sulfiredoxin_sf"/>
</dbReference>
<evidence type="ECO:0000313" key="4">
    <source>
        <dbReference type="Proteomes" id="UP001556196"/>
    </source>
</evidence>
<dbReference type="SUPFAM" id="SSF110849">
    <property type="entry name" value="ParB/Sulfiredoxin"/>
    <property type="match status" value="1"/>
</dbReference>
<keyword evidence="4" id="KW-1185">Reference proteome</keyword>
<comment type="caution">
    <text evidence="3">The sequence shown here is derived from an EMBL/GenBank/DDBJ whole genome shotgun (WGS) entry which is preliminary data.</text>
</comment>
<dbReference type="InterPro" id="IPR003115">
    <property type="entry name" value="ParB_N"/>
</dbReference>
<feature type="compositionally biased region" description="Polar residues" evidence="1">
    <location>
        <begin position="142"/>
        <end position="163"/>
    </location>
</feature>
<dbReference type="Gene3D" id="3.90.1530.10">
    <property type="entry name" value="Conserved hypothetical protein from pyrococcus furiosus pfu- 392566-001, ParB domain"/>
    <property type="match status" value="1"/>
</dbReference>
<organism evidence="3 4">
    <name type="scientific">Mesorhizobium marinum</name>
    <dbReference type="NCBI Taxonomy" id="3228790"/>
    <lineage>
        <taxon>Bacteria</taxon>
        <taxon>Pseudomonadati</taxon>
        <taxon>Pseudomonadota</taxon>
        <taxon>Alphaproteobacteria</taxon>
        <taxon>Hyphomicrobiales</taxon>
        <taxon>Phyllobacteriaceae</taxon>
        <taxon>Mesorhizobium</taxon>
    </lineage>
</organism>
<dbReference type="Pfam" id="PF02195">
    <property type="entry name" value="ParB_N"/>
    <property type="match status" value="1"/>
</dbReference>
<evidence type="ECO:0000259" key="2">
    <source>
        <dbReference type="SMART" id="SM00470"/>
    </source>
</evidence>
<dbReference type="PANTHER" id="PTHR33375">
    <property type="entry name" value="CHROMOSOME-PARTITIONING PROTEIN PARB-RELATED"/>
    <property type="match status" value="1"/>
</dbReference>
<accession>A0ABV3R5H9</accession>
<feature type="domain" description="ParB-like N-terminal" evidence="2">
    <location>
        <begin position="16"/>
        <end position="112"/>
    </location>
</feature>
<name>A0ABV3R5H9_9HYPH</name>
<dbReference type="SMART" id="SM00470">
    <property type="entry name" value="ParB"/>
    <property type="match status" value="1"/>
</dbReference>
<gene>
    <name evidence="3" type="ORF">ABUE31_21515</name>
</gene>
<sequence>MSEYVDLAGLLDGIVKALPIDQLHPRPDARPANDDTIAALAESIGEVGLINPIRVTPREDEQGFVHSDLGYEIVAGRHRWYACERLGWRHVPCVIVVHDSVHAELAMIDENLCRAELSPAERAQQTARRKAIYLEIHPETAHGSNATGPSGQFGHSDTNSFATETAKATGKPERTVRRDAERGEKVIPEVIDMIRGTELDTGVFLDEIKKYPPNDQFAVASRELTRIRNGERDRARQNKAAKIQAGAKAEQVKNEETRAAHVAALPQAIKDHQQVTAEWRARSKASQVPDERIAELEQEVAALNGEVYALKATNAKFEAMRVQFEQGGFDAVIAGKDEEIRVLKARLVQESEDKAGWAKKAKSWQKRAIDLGWSNDVVIPLEQSNDEVIPL</sequence>
<feature type="compositionally biased region" description="Basic and acidic residues" evidence="1">
    <location>
        <begin position="170"/>
        <end position="182"/>
    </location>
</feature>
<protein>
    <submittedName>
        <fullName evidence="3">ParB N-terminal domain-containing protein</fullName>
    </submittedName>
</protein>
<proteinExistence type="predicted"/>
<reference evidence="3 4" key="1">
    <citation type="submission" date="2024-06" db="EMBL/GenBank/DDBJ databases">
        <authorList>
            <person name="Tuo L."/>
        </authorList>
    </citation>
    <scope>NUCLEOTIDE SEQUENCE [LARGE SCALE GENOMIC DNA]</scope>
    <source>
        <strain evidence="3 4">ZMM04-5</strain>
    </source>
</reference>
<dbReference type="Proteomes" id="UP001556196">
    <property type="component" value="Unassembled WGS sequence"/>
</dbReference>
<dbReference type="PANTHER" id="PTHR33375:SF1">
    <property type="entry name" value="CHROMOSOME-PARTITIONING PROTEIN PARB-RELATED"/>
    <property type="match status" value="1"/>
</dbReference>
<feature type="region of interest" description="Disordered" evidence="1">
    <location>
        <begin position="139"/>
        <end position="182"/>
    </location>
</feature>
<dbReference type="RefSeq" id="WP_367725808.1">
    <property type="nucleotide sequence ID" value="NZ_JBFOCH010000025.1"/>
</dbReference>
<dbReference type="InterPro" id="IPR050336">
    <property type="entry name" value="Chromosome_partition/occlusion"/>
</dbReference>
<evidence type="ECO:0000256" key="1">
    <source>
        <dbReference type="SAM" id="MobiDB-lite"/>
    </source>
</evidence>
<evidence type="ECO:0000313" key="3">
    <source>
        <dbReference type="EMBL" id="MEW9808577.1"/>
    </source>
</evidence>